<evidence type="ECO:0000313" key="3">
    <source>
        <dbReference type="EMBL" id="OSC29212.1"/>
    </source>
</evidence>
<evidence type="ECO:0000313" key="4">
    <source>
        <dbReference type="Proteomes" id="UP000242320"/>
    </source>
</evidence>
<keyword evidence="2" id="KW-0472">Membrane</keyword>
<comment type="caution">
    <text evidence="3">The sequence shown here is derived from an EMBL/GenBank/DDBJ whole genome shotgun (WGS) entry which is preliminary data.</text>
</comment>
<protein>
    <submittedName>
        <fullName evidence="3">Uncharacterized protein</fullName>
    </submittedName>
</protein>
<proteinExistence type="predicted"/>
<name>A0A1X2L5G5_9MYCO</name>
<dbReference type="EMBL" id="NCXM01000008">
    <property type="protein sequence ID" value="OSC29212.1"/>
    <property type="molecule type" value="Genomic_DNA"/>
</dbReference>
<keyword evidence="4" id="KW-1185">Reference proteome</keyword>
<evidence type="ECO:0000256" key="2">
    <source>
        <dbReference type="SAM" id="Phobius"/>
    </source>
</evidence>
<organism evidence="3 4">
    <name type="scientific">Mycolicibacterium vulneris</name>
    <dbReference type="NCBI Taxonomy" id="547163"/>
    <lineage>
        <taxon>Bacteria</taxon>
        <taxon>Bacillati</taxon>
        <taxon>Actinomycetota</taxon>
        <taxon>Actinomycetes</taxon>
        <taxon>Mycobacteriales</taxon>
        <taxon>Mycobacteriaceae</taxon>
        <taxon>Mycolicibacterium</taxon>
    </lineage>
</organism>
<accession>A0A1X2L5G5</accession>
<evidence type="ECO:0000256" key="1">
    <source>
        <dbReference type="SAM" id="MobiDB-lite"/>
    </source>
</evidence>
<gene>
    <name evidence="3" type="ORF">B8W69_09415</name>
</gene>
<keyword evidence="2" id="KW-1133">Transmembrane helix</keyword>
<reference evidence="3 4" key="1">
    <citation type="submission" date="2017-04" db="EMBL/GenBank/DDBJ databases">
        <title>The new phylogeny of genus Mycobacterium.</title>
        <authorList>
            <person name="Tortoli E."/>
            <person name="Trovato A."/>
            <person name="Cirillo D.M."/>
        </authorList>
    </citation>
    <scope>NUCLEOTIDE SEQUENCE [LARGE SCALE GENOMIC DNA]</scope>
    <source>
        <strain evidence="3 4">DSM 45247</strain>
    </source>
</reference>
<feature type="transmembrane region" description="Helical" evidence="2">
    <location>
        <begin position="66"/>
        <end position="88"/>
    </location>
</feature>
<sequence>MGIGTEPDTQLGRLKPASARATSRSLPDADTGARARRRCRAGHDAAGRAPNLRGPSHNRRFTPSSVLTVVAVCIVAVAFIAVAVLMVMNMVGATG</sequence>
<feature type="region of interest" description="Disordered" evidence="1">
    <location>
        <begin position="1"/>
        <end position="59"/>
    </location>
</feature>
<dbReference type="Proteomes" id="UP000242320">
    <property type="component" value="Unassembled WGS sequence"/>
</dbReference>
<keyword evidence="2" id="KW-0812">Transmembrane</keyword>
<dbReference type="AlphaFoldDB" id="A0A1X2L5G5"/>